<keyword evidence="1" id="KW-0808">Transferase</keyword>
<dbReference type="GO" id="GO:0009236">
    <property type="term" value="P:cobalamin biosynthetic process"/>
    <property type="evidence" value="ECO:0007669"/>
    <property type="project" value="InterPro"/>
</dbReference>
<dbReference type="RefSeq" id="WP_035710541.1">
    <property type="nucleotide sequence ID" value="NZ_CAMIFG010000059.1"/>
</dbReference>
<proteinExistence type="predicted"/>
<evidence type="ECO:0000313" key="1">
    <source>
        <dbReference type="EMBL" id="KFI29529.1"/>
    </source>
</evidence>
<name>A0A086Y5H9_9RHOB</name>
<keyword evidence="2" id="KW-1185">Reference proteome</keyword>
<dbReference type="Pfam" id="PF01890">
    <property type="entry name" value="CbiG_C"/>
    <property type="match status" value="1"/>
</dbReference>
<accession>A0A086Y5H9</accession>
<dbReference type="Gene3D" id="3.30.420.180">
    <property type="entry name" value="CobE/GbiG C-terminal domain"/>
    <property type="match status" value="1"/>
</dbReference>
<dbReference type="InterPro" id="IPR002750">
    <property type="entry name" value="CobE/GbiG_C"/>
</dbReference>
<dbReference type="EMBL" id="JGYG01000005">
    <property type="protein sequence ID" value="KFI29529.1"/>
    <property type="molecule type" value="Genomic_DNA"/>
</dbReference>
<gene>
    <name evidence="1" type="ORF">CN97_15310</name>
</gene>
<evidence type="ECO:0000313" key="2">
    <source>
        <dbReference type="Proteomes" id="UP000028826"/>
    </source>
</evidence>
<dbReference type="Proteomes" id="UP000028826">
    <property type="component" value="Unassembled WGS sequence"/>
</dbReference>
<protein>
    <submittedName>
        <fullName evidence="1">Precorrin methylase</fullName>
    </submittedName>
</protein>
<dbReference type="GO" id="GO:0032259">
    <property type="term" value="P:methylation"/>
    <property type="evidence" value="ECO:0007669"/>
    <property type="project" value="UniProtKB-KW"/>
</dbReference>
<dbReference type="AlphaFoldDB" id="A0A086Y5H9"/>
<dbReference type="SUPFAM" id="SSF159664">
    <property type="entry name" value="CobE/GbiG C-terminal domain-like"/>
    <property type="match status" value="1"/>
</dbReference>
<sequence length="120" mass="11755">MIAGIGFRKAATMASVLDALERAGAKGCRRLALPQDKLGQPAALALCNAGYLLLAIPAHAISGQPTLSDGAASRSARGTGSVAEACALAAAGAGARLAGPRSISGDRMATAALAVTGDIR</sequence>
<dbReference type="OrthoDB" id="7475241at2"/>
<dbReference type="GeneID" id="39676730"/>
<dbReference type="GO" id="GO:0008168">
    <property type="term" value="F:methyltransferase activity"/>
    <property type="evidence" value="ECO:0007669"/>
    <property type="project" value="UniProtKB-KW"/>
</dbReference>
<keyword evidence="1" id="KW-0489">Methyltransferase</keyword>
<organism evidence="1 2">
    <name type="scientific">Haematobacter massiliensis</name>
    <dbReference type="NCBI Taxonomy" id="195105"/>
    <lineage>
        <taxon>Bacteria</taxon>
        <taxon>Pseudomonadati</taxon>
        <taxon>Pseudomonadota</taxon>
        <taxon>Alphaproteobacteria</taxon>
        <taxon>Rhodobacterales</taxon>
        <taxon>Paracoccaceae</taxon>
        <taxon>Haematobacter</taxon>
    </lineage>
</organism>
<reference evidence="1 2" key="1">
    <citation type="submission" date="2014-03" db="EMBL/GenBank/DDBJ databases">
        <title>Genome of Haematobacter massiliensis CCUG 47968.</title>
        <authorList>
            <person name="Wang D."/>
            <person name="Wang G."/>
        </authorList>
    </citation>
    <scope>NUCLEOTIDE SEQUENCE [LARGE SCALE GENOMIC DNA]</scope>
    <source>
        <strain evidence="1 2">CCUG 47968</strain>
    </source>
</reference>
<dbReference type="STRING" id="195105.CN97_15310"/>
<dbReference type="InterPro" id="IPR036518">
    <property type="entry name" value="CobE/GbiG_C_sf"/>
</dbReference>
<comment type="caution">
    <text evidence="1">The sequence shown here is derived from an EMBL/GenBank/DDBJ whole genome shotgun (WGS) entry which is preliminary data.</text>
</comment>